<evidence type="ECO:0000256" key="3">
    <source>
        <dbReference type="SAM" id="SignalP"/>
    </source>
</evidence>
<feature type="chain" id="PRO_5045229983" description="Glycosyltransferase" evidence="3">
    <location>
        <begin position="18"/>
        <end position="504"/>
    </location>
</feature>
<evidence type="ECO:0000256" key="2">
    <source>
        <dbReference type="ARBA" id="ARBA00022679"/>
    </source>
</evidence>
<feature type="signal peptide" evidence="3">
    <location>
        <begin position="1"/>
        <end position="17"/>
    </location>
</feature>
<dbReference type="Proteomes" id="UP001227230">
    <property type="component" value="Chromosome 5"/>
</dbReference>
<dbReference type="PANTHER" id="PTHR11926">
    <property type="entry name" value="GLUCOSYL/GLUCURONOSYL TRANSFERASES"/>
    <property type="match status" value="1"/>
</dbReference>
<dbReference type="Pfam" id="PF00201">
    <property type="entry name" value="UDPGT"/>
    <property type="match status" value="1"/>
</dbReference>
<dbReference type="CDD" id="cd03784">
    <property type="entry name" value="GT1_Gtf-like"/>
    <property type="match status" value="1"/>
</dbReference>
<evidence type="ECO:0000313" key="4">
    <source>
        <dbReference type="EMBL" id="WJZ87869.1"/>
    </source>
</evidence>
<accession>A0ABY9BZ24</accession>
<evidence type="ECO:0000256" key="1">
    <source>
        <dbReference type="ARBA" id="ARBA00009995"/>
    </source>
</evidence>
<keyword evidence="2" id="KW-0808">Transferase</keyword>
<dbReference type="EMBL" id="CP126652">
    <property type="protein sequence ID" value="WJZ87869.1"/>
    <property type="molecule type" value="Genomic_DNA"/>
</dbReference>
<proteinExistence type="inferred from homology"/>
<protein>
    <recommendedName>
        <fullName evidence="6">Glycosyltransferase</fullName>
    </recommendedName>
</protein>
<keyword evidence="3" id="KW-0732">Signal</keyword>
<reference evidence="4 5" key="1">
    <citation type="journal article" date="2023" name="Hortic Res">
        <title>The complete reference genome for grapevine (Vitis vinifera L.) genetics and breeding.</title>
        <authorList>
            <person name="Shi X."/>
            <person name="Cao S."/>
            <person name="Wang X."/>
            <person name="Huang S."/>
            <person name="Wang Y."/>
            <person name="Liu Z."/>
            <person name="Liu W."/>
            <person name="Leng X."/>
            <person name="Peng Y."/>
            <person name="Wang N."/>
            <person name="Wang Y."/>
            <person name="Ma Z."/>
            <person name="Xu X."/>
            <person name="Zhang F."/>
            <person name="Xue H."/>
            <person name="Zhong H."/>
            <person name="Wang Y."/>
            <person name="Zhang K."/>
            <person name="Velt A."/>
            <person name="Avia K."/>
            <person name="Holtgrawe D."/>
            <person name="Grimplet J."/>
            <person name="Matus J.T."/>
            <person name="Ware D."/>
            <person name="Wu X."/>
            <person name="Wang H."/>
            <person name="Liu C."/>
            <person name="Fang Y."/>
            <person name="Rustenholz C."/>
            <person name="Cheng Z."/>
            <person name="Xiao H."/>
            <person name="Zhou Y."/>
        </authorList>
    </citation>
    <scope>NUCLEOTIDE SEQUENCE [LARGE SCALE GENOMIC DNA]</scope>
    <source>
        <strain evidence="5">cv. Pinot noir / PN40024</strain>
        <tissue evidence="4">Leaf</tissue>
    </source>
</reference>
<dbReference type="PANTHER" id="PTHR11926:SF870">
    <property type="entry name" value="UDP-GLYCOSYLTRANSFERASE 75B1"/>
    <property type="match status" value="1"/>
</dbReference>
<evidence type="ECO:0000313" key="5">
    <source>
        <dbReference type="Proteomes" id="UP001227230"/>
    </source>
</evidence>
<keyword evidence="5" id="KW-1185">Reference proteome</keyword>
<name>A0ABY9BZ24_VITVI</name>
<gene>
    <name evidence="4" type="ORF">VitviT2T_007218</name>
</gene>
<dbReference type="SUPFAM" id="SSF53756">
    <property type="entry name" value="UDP-Glycosyltransferase/glycogen phosphorylase"/>
    <property type="match status" value="1"/>
</dbReference>
<comment type="similarity">
    <text evidence="1">Belongs to the UDP-glycosyltransferase family.</text>
</comment>
<evidence type="ECO:0008006" key="6">
    <source>
        <dbReference type="Google" id="ProtNLM"/>
    </source>
</evidence>
<dbReference type="Gene3D" id="3.40.50.2000">
    <property type="entry name" value="Glycogen Phosphorylase B"/>
    <property type="match status" value="2"/>
</dbReference>
<dbReference type="InterPro" id="IPR002213">
    <property type="entry name" value="UDP_glucos_trans"/>
</dbReference>
<organism evidence="4 5">
    <name type="scientific">Vitis vinifera</name>
    <name type="common">Grape</name>
    <dbReference type="NCBI Taxonomy" id="29760"/>
    <lineage>
        <taxon>Eukaryota</taxon>
        <taxon>Viridiplantae</taxon>
        <taxon>Streptophyta</taxon>
        <taxon>Embryophyta</taxon>
        <taxon>Tracheophyta</taxon>
        <taxon>Spermatophyta</taxon>
        <taxon>Magnoliopsida</taxon>
        <taxon>eudicotyledons</taxon>
        <taxon>Gunneridae</taxon>
        <taxon>Pentapetalae</taxon>
        <taxon>rosids</taxon>
        <taxon>Vitales</taxon>
        <taxon>Vitaceae</taxon>
        <taxon>Viteae</taxon>
        <taxon>Vitis</taxon>
    </lineage>
</organism>
<sequence length="504" mass="55223">MKWGSLVVVIVVGVVVPSNHYIHHPCNSPATQTQSSVTAMGQHHFLIISLPLQGHINPALQFAKRLIRTGAHVTFAVSVSAHRRMPKGPTLPGLTLVPFSDGYDDGIKLEDHAQHYLSEIKRCGSETLRRITAISSDQGRPVTCLVHTMLLAWAAELARSLQLPSALLWIQSATVFIIFHHYFDGYGDVVGNCSNEGSDPIELPGLPMLLSSRDIPSFFLSSNIYASWIPAFQEDMEALRQETNPKVLVNTFDALEAEALRAVDKVKLIGIGPLVPSAFLDANDPSDSSFGGDIFQDPSNCIDWLNSKPKSSVVYVSFGTLCVLSKQQMEEIAHALLHSGRPFLWVIRSASENGEVEEEKLSCRKELEEKGMIVVWCPQLDVLSHPSLGCFITHCGWNSTLECLASGVPVVAFPQWTDQGTNGKLIEDVWKTGVRVTANEEGIVEGEEIKRCLEVVMGGGERGEELRRNAGKWKDLAREAVKDGGSSDCNLKAFLDELGQGSMI</sequence>